<evidence type="ECO:0000256" key="8">
    <source>
        <dbReference type="ARBA" id="ARBA00023027"/>
    </source>
</evidence>
<evidence type="ECO:0000256" key="9">
    <source>
        <dbReference type="ARBA" id="ARBA00023235"/>
    </source>
</evidence>
<feature type="domain" description="YjeF N-terminal" evidence="11">
    <location>
        <begin position="10"/>
        <end position="209"/>
    </location>
</feature>
<dbReference type="GO" id="GO:0046872">
    <property type="term" value="F:metal ion binding"/>
    <property type="evidence" value="ECO:0007669"/>
    <property type="project" value="UniProtKB-KW"/>
</dbReference>
<dbReference type="NCBIfam" id="TIGR00197">
    <property type="entry name" value="yjeF_nterm"/>
    <property type="match status" value="1"/>
</dbReference>
<comment type="cofactor">
    <cofactor evidence="10">
        <name>K(+)</name>
        <dbReference type="ChEBI" id="CHEBI:29103"/>
    </cofactor>
    <text evidence="10">Binds 1 potassium ion per subunit.</text>
</comment>
<evidence type="ECO:0000256" key="10">
    <source>
        <dbReference type="HAMAP-Rule" id="MF_01966"/>
    </source>
</evidence>
<feature type="binding site" evidence="10">
    <location>
        <position position="155"/>
    </location>
    <ligand>
        <name>K(+)</name>
        <dbReference type="ChEBI" id="CHEBI:29103"/>
    </ligand>
</feature>
<dbReference type="InterPro" id="IPR036652">
    <property type="entry name" value="YjeF_N_dom_sf"/>
</dbReference>
<dbReference type="EC" id="5.1.99.6" evidence="3 10"/>
<dbReference type="HAMAP" id="MF_01966">
    <property type="entry name" value="NADHX_epimerase"/>
    <property type="match status" value="1"/>
</dbReference>
<keyword evidence="7 10" id="KW-0630">Potassium</keyword>
<reference evidence="12 13" key="1">
    <citation type="submission" date="2014-12" db="EMBL/GenBank/DDBJ databases">
        <title>Draft genome sequences of 29 type strains of Enterococci.</title>
        <authorList>
            <person name="Zhong Z."/>
            <person name="Sun Z."/>
            <person name="Liu W."/>
            <person name="Zhang W."/>
            <person name="Zhang H."/>
        </authorList>
    </citation>
    <scope>NUCLEOTIDE SEQUENCE [LARGE SCALE GENOMIC DNA]</scope>
    <source>
        <strain evidence="12 13">DSM 17029</strain>
    </source>
</reference>
<dbReference type="SUPFAM" id="SSF64153">
    <property type="entry name" value="YjeF N-terminal domain-like"/>
    <property type="match status" value="1"/>
</dbReference>
<keyword evidence="6 10" id="KW-0521">NADP</keyword>
<proteinExistence type="inferred from homology"/>
<dbReference type="InterPro" id="IPR004443">
    <property type="entry name" value="YjeF_N_dom"/>
</dbReference>
<dbReference type="Gene3D" id="3.40.50.10260">
    <property type="entry name" value="YjeF N-terminal domain"/>
    <property type="match status" value="1"/>
</dbReference>
<dbReference type="Pfam" id="PF03853">
    <property type="entry name" value="YjeF_N"/>
    <property type="match status" value="1"/>
</dbReference>
<evidence type="ECO:0000313" key="13">
    <source>
        <dbReference type="Proteomes" id="UP000181884"/>
    </source>
</evidence>
<dbReference type="GO" id="GO:0000166">
    <property type="term" value="F:nucleotide binding"/>
    <property type="evidence" value="ECO:0007669"/>
    <property type="project" value="UniProtKB-KW"/>
</dbReference>
<organism evidence="12 13">
    <name type="scientific">Enterococcus canis</name>
    <dbReference type="NCBI Taxonomy" id="214095"/>
    <lineage>
        <taxon>Bacteria</taxon>
        <taxon>Bacillati</taxon>
        <taxon>Bacillota</taxon>
        <taxon>Bacilli</taxon>
        <taxon>Lactobacillales</taxon>
        <taxon>Enterococcaceae</taxon>
        <taxon>Enterococcus</taxon>
    </lineage>
</organism>
<protein>
    <recommendedName>
        <fullName evidence="3 10">NAD(P)H-hydrate epimerase</fullName>
        <ecNumber evidence="3 10">5.1.99.6</ecNumber>
    </recommendedName>
    <alternativeName>
        <fullName evidence="10">NAD(P)HX epimerase</fullName>
    </alternativeName>
</protein>
<dbReference type="AlphaFoldDB" id="A0A1L8RI21"/>
<evidence type="ECO:0000256" key="1">
    <source>
        <dbReference type="ARBA" id="ARBA00000013"/>
    </source>
</evidence>
<dbReference type="InterPro" id="IPR032976">
    <property type="entry name" value="YJEFN_prot_NAXE-like"/>
</dbReference>
<keyword evidence="13" id="KW-1185">Reference proteome</keyword>
<keyword evidence="4 10" id="KW-0479">Metal-binding</keyword>
<keyword evidence="5 10" id="KW-0547">Nucleotide-binding</keyword>
<comment type="catalytic activity">
    <reaction evidence="2 10">
        <text>(6R)-NADPHX = (6S)-NADPHX</text>
        <dbReference type="Rhea" id="RHEA:32227"/>
        <dbReference type="ChEBI" id="CHEBI:64076"/>
        <dbReference type="ChEBI" id="CHEBI:64077"/>
        <dbReference type="EC" id="5.1.99.6"/>
    </reaction>
</comment>
<feature type="binding site" evidence="10">
    <location>
        <begin position="123"/>
        <end position="129"/>
    </location>
    <ligand>
        <name>(6S)-NADPHX</name>
        <dbReference type="ChEBI" id="CHEBI:64076"/>
    </ligand>
</feature>
<evidence type="ECO:0000256" key="5">
    <source>
        <dbReference type="ARBA" id="ARBA00022741"/>
    </source>
</evidence>
<evidence type="ECO:0000256" key="2">
    <source>
        <dbReference type="ARBA" id="ARBA00000909"/>
    </source>
</evidence>
<dbReference type="PANTHER" id="PTHR13232:SF10">
    <property type="entry name" value="NAD(P)H-HYDRATE EPIMERASE"/>
    <property type="match status" value="1"/>
</dbReference>
<comment type="function">
    <text evidence="10">Catalyzes the epimerization of the S- and R-forms of NAD(P)HX, a damaged form of NAD(P)H that is a result of enzymatic or heat-dependent hydration. This is a prerequisite for the S-specific NAD(P)H-hydrate dehydratase to allow the repair of both epimers of NAD(P)HX.</text>
</comment>
<dbReference type="PANTHER" id="PTHR13232">
    <property type="entry name" value="NAD(P)H-HYDRATE EPIMERASE"/>
    <property type="match status" value="1"/>
</dbReference>
<comment type="caution">
    <text evidence="12">The sequence shown here is derived from an EMBL/GenBank/DDBJ whole genome shotgun (WGS) entry which is preliminary data.</text>
</comment>
<evidence type="ECO:0000259" key="11">
    <source>
        <dbReference type="PROSITE" id="PS51385"/>
    </source>
</evidence>
<keyword evidence="8 10" id="KW-0520">NAD</keyword>
<feature type="binding site" evidence="10">
    <location>
        <position position="58"/>
    </location>
    <ligand>
        <name>K(+)</name>
        <dbReference type="ChEBI" id="CHEBI:29103"/>
    </ligand>
</feature>
<dbReference type="RefSeq" id="WP_067390019.1">
    <property type="nucleotide sequence ID" value="NZ_JXKH01000002.1"/>
</dbReference>
<evidence type="ECO:0000313" key="12">
    <source>
        <dbReference type="EMBL" id="OJG19418.1"/>
    </source>
</evidence>
<evidence type="ECO:0000256" key="4">
    <source>
        <dbReference type="ARBA" id="ARBA00022723"/>
    </source>
</evidence>
<dbReference type="GO" id="GO:0052856">
    <property type="term" value="F:NAD(P)HX epimerase activity"/>
    <property type="evidence" value="ECO:0007669"/>
    <property type="project" value="UniProtKB-UniRule"/>
</dbReference>
<evidence type="ECO:0000256" key="6">
    <source>
        <dbReference type="ARBA" id="ARBA00022857"/>
    </source>
</evidence>
<gene>
    <name evidence="10" type="primary">nnrE</name>
    <name evidence="12" type="ORF">RU97_GL000989</name>
</gene>
<dbReference type="STRING" id="214095.RU97_GL000989"/>
<sequence length="211" mass="22373">MTQLVTAAEMKACDQFTIQEIGVPSMVLMEHAALSALDTLEQSYDLSNTLILCGSGNNGGDGYALARLLHLKGYTVSIAELGTTTPSAENQQQQKICTFYQIPTFTRVPDLFGVTTIVDAIFGIGLDRTISDELIEMVTLINESGIDVLALDIPSGIHADTGAVMGAAIEAKQTLTFQFNKVGMTIDPGLACAGEILIADIGISDQPLTTE</sequence>
<feature type="binding site" evidence="10">
    <location>
        <begin position="57"/>
        <end position="61"/>
    </location>
    <ligand>
        <name>(6S)-NADPHX</name>
        <dbReference type="ChEBI" id="CHEBI:64076"/>
    </ligand>
</feature>
<comment type="caution">
    <text evidence="10">Lacks conserved residue(s) required for the propagation of feature annotation.</text>
</comment>
<dbReference type="Proteomes" id="UP000181884">
    <property type="component" value="Unassembled WGS sequence"/>
</dbReference>
<evidence type="ECO:0000256" key="3">
    <source>
        <dbReference type="ARBA" id="ARBA00012228"/>
    </source>
</evidence>
<dbReference type="PROSITE" id="PS51385">
    <property type="entry name" value="YJEF_N"/>
    <property type="match status" value="1"/>
</dbReference>
<feature type="binding site" evidence="10">
    <location>
        <position position="119"/>
    </location>
    <ligand>
        <name>K(+)</name>
        <dbReference type="ChEBI" id="CHEBI:29103"/>
    </ligand>
</feature>
<keyword evidence="9 10" id="KW-0413">Isomerase</keyword>
<dbReference type="EMBL" id="JXKH01000002">
    <property type="protein sequence ID" value="OJG19418.1"/>
    <property type="molecule type" value="Genomic_DNA"/>
</dbReference>
<evidence type="ECO:0000256" key="7">
    <source>
        <dbReference type="ARBA" id="ARBA00022958"/>
    </source>
</evidence>
<feature type="binding site" evidence="10">
    <location>
        <position position="152"/>
    </location>
    <ligand>
        <name>(6S)-NADPHX</name>
        <dbReference type="ChEBI" id="CHEBI:64076"/>
    </ligand>
</feature>
<accession>A0A1L8RI21</accession>
<name>A0A1L8RI21_9ENTE</name>
<comment type="similarity">
    <text evidence="10">Belongs to the NnrE/AIBP family.</text>
</comment>
<comment type="catalytic activity">
    <reaction evidence="1 10">
        <text>(6R)-NADHX = (6S)-NADHX</text>
        <dbReference type="Rhea" id="RHEA:32215"/>
        <dbReference type="ChEBI" id="CHEBI:64074"/>
        <dbReference type="ChEBI" id="CHEBI:64075"/>
        <dbReference type="EC" id="5.1.99.6"/>
    </reaction>
</comment>